<dbReference type="GO" id="GO:0008168">
    <property type="term" value="F:methyltransferase activity"/>
    <property type="evidence" value="ECO:0007669"/>
    <property type="project" value="UniProtKB-KW"/>
</dbReference>
<sequence>MGELKERIEELAEPSISVAVGLLEPCESHVESIARARMWAEPLVVCPPQLAGFVKEAGLEVSPAESPHEHLVQLLVEEDVDAAVRGNLPARDTLSALKDALSLEQIHRSALLGCGEGEFALAPVGIDEGESAHDRVRLAVSSAELLRLLGIAPSIGVLSGGRLEDRGRSVRVDATLDEGELVASELCGMGYRAEHCGILIERAVRTHNVLIAPDGVCGNLIFRTLVLLDGGVPHGAPVLDIDVVFVDTSRANRSYERQMALASALAAVRKGF</sequence>
<reference evidence="4" key="1">
    <citation type="journal article" date="2020" name="bioRxiv">
        <title>A rank-normalized archaeal taxonomy based on genome phylogeny resolves widespread incomplete and uneven classifications.</title>
        <authorList>
            <person name="Rinke C."/>
            <person name="Chuvochina M."/>
            <person name="Mussig A.J."/>
            <person name="Chaumeil P.-A."/>
            <person name="Waite D.W."/>
            <person name="Whitman W.B."/>
            <person name="Parks D.H."/>
            <person name="Hugenholtz P."/>
        </authorList>
    </citation>
    <scope>NUCLEOTIDE SEQUENCE</scope>
    <source>
        <strain evidence="4">UBA12518</strain>
    </source>
</reference>
<name>A0A832VZV0_9EURY</name>
<keyword evidence="2" id="KW-0489">Methyltransferase</keyword>
<gene>
    <name evidence="4" type="primary">mtxX</name>
    <name evidence="4" type="ORF">HA299_04555</name>
</gene>
<dbReference type="EMBL" id="DUIH01000014">
    <property type="protein sequence ID" value="HIH69874.1"/>
    <property type="molecule type" value="Genomic_DNA"/>
</dbReference>
<keyword evidence="3" id="KW-0808">Transferase</keyword>
<dbReference type="GO" id="GO:0032259">
    <property type="term" value="P:methylation"/>
    <property type="evidence" value="ECO:0007669"/>
    <property type="project" value="UniProtKB-KW"/>
</dbReference>
<dbReference type="Proteomes" id="UP000600363">
    <property type="component" value="Unassembled WGS sequence"/>
</dbReference>
<dbReference type="InterPro" id="IPR016764">
    <property type="entry name" value="MeTrfase_MtxX_xsu"/>
</dbReference>
<comment type="caution">
    <text evidence="4">The sequence shown here is derived from an EMBL/GenBank/DDBJ whole genome shotgun (WGS) entry which is preliminary data.</text>
</comment>
<comment type="similarity">
    <text evidence="1">Belongs to the MtxX family.</text>
</comment>
<evidence type="ECO:0000256" key="3">
    <source>
        <dbReference type="ARBA" id="ARBA00022679"/>
    </source>
</evidence>
<dbReference type="AlphaFoldDB" id="A0A832VZV0"/>
<proteinExistence type="inferred from homology"/>
<dbReference type="NCBIfam" id="TIGR03270">
    <property type="entry name" value="methan_mark_4"/>
    <property type="match status" value="1"/>
</dbReference>
<accession>A0A832VZV0</accession>
<dbReference type="RefSeq" id="WP_042686560.1">
    <property type="nucleotide sequence ID" value="NZ_DUIH01000014.1"/>
</dbReference>
<evidence type="ECO:0000313" key="4">
    <source>
        <dbReference type="EMBL" id="HIH69874.1"/>
    </source>
</evidence>
<protein>
    <submittedName>
        <fullName evidence="4">Methanogenesis marker protein Mmp4/MtxX</fullName>
    </submittedName>
</protein>
<evidence type="ECO:0000256" key="2">
    <source>
        <dbReference type="ARBA" id="ARBA00022603"/>
    </source>
</evidence>
<evidence type="ECO:0000256" key="1">
    <source>
        <dbReference type="ARBA" id="ARBA00009125"/>
    </source>
</evidence>
<dbReference type="SUPFAM" id="SSF53659">
    <property type="entry name" value="Isocitrate/Isopropylmalate dehydrogenase-like"/>
    <property type="match status" value="1"/>
</dbReference>
<evidence type="ECO:0000313" key="5">
    <source>
        <dbReference type="Proteomes" id="UP000600363"/>
    </source>
</evidence>
<organism evidence="4 5">
    <name type="scientific">Methermicoccus shengliensis</name>
    <dbReference type="NCBI Taxonomy" id="660064"/>
    <lineage>
        <taxon>Archaea</taxon>
        <taxon>Methanobacteriati</taxon>
        <taxon>Methanobacteriota</taxon>
        <taxon>Stenosarchaea group</taxon>
        <taxon>Methanomicrobia</taxon>
        <taxon>Methanosarcinales</taxon>
        <taxon>Methermicoccaceae</taxon>
        <taxon>Methermicoccus</taxon>
    </lineage>
</organism>